<dbReference type="EnsemblPlants" id="PNT76973">
    <property type="protein sequence ID" value="PNT76973"/>
    <property type="gene ID" value="BRADI_1g56446v3"/>
</dbReference>
<feature type="compositionally biased region" description="Basic residues" evidence="1">
    <location>
        <begin position="63"/>
        <end position="73"/>
    </location>
</feature>
<evidence type="ECO:0000313" key="3">
    <source>
        <dbReference type="EnsemblPlants" id="PNT76973"/>
    </source>
</evidence>
<sequence>MTRVHGGCWTGQERERDAARPEGSSLDPSTTLATAGEINNAPGERRGDGSVETAVEVGPDRGWRRRRSARPRPRQTSQAAAGLPIHAPGEISRASVAAEAEGGGQVEVPPLELLDEAVDEAQVAEGTCGRHWSCSVAAALRCACVRA</sequence>
<reference evidence="2 3" key="1">
    <citation type="journal article" date="2010" name="Nature">
        <title>Genome sequencing and analysis of the model grass Brachypodium distachyon.</title>
        <authorList>
            <consortium name="International Brachypodium Initiative"/>
        </authorList>
    </citation>
    <scope>NUCLEOTIDE SEQUENCE [LARGE SCALE GENOMIC DNA]</scope>
    <source>
        <strain evidence="2">Bd21</strain>
        <strain evidence="3">cv. Bd21</strain>
    </source>
</reference>
<gene>
    <name evidence="3" type="primary">LOC106865781</name>
    <name evidence="2" type="ORF">BRADI_1g56446v3</name>
</gene>
<reference evidence="2" key="2">
    <citation type="submission" date="2017-06" db="EMBL/GenBank/DDBJ databases">
        <title>WGS assembly of Brachypodium distachyon.</title>
        <authorList>
            <consortium name="The International Brachypodium Initiative"/>
            <person name="Lucas S."/>
            <person name="Harmon-Smith M."/>
            <person name="Lail K."/>
            <person name="Tice H."/>
            <person name="Grimwood J."/>
            <person name="Bruce D."/>
            <person name="Barry K."/>
            <person name="Shu S."/>
            <person name="Lindquist E."/>
            <person name="Wang M."/>
            <person name="Pitluck S."/>
            <person name="Vogel J.P."/>
            <person name="Garvin D.F."/>
            <person name="Mockler T.C."/>
            <person name="Schmutz J."/>
            <person name="Rokhsar D."/>
            <person name="Bevan M.W."/>
        </authorList>
    </citation>
    <scope>NUCLEOTIDE SEQUENCE</scope>
    <source>
        <strain evidence="2">Bd21</strain>
    </source>
</reference>
<dbReference type="KEGG" id="bdi:106865781"/>
<keyword evidence="4" id="KW-1185">Reference proteome</keyword>
<organism evidence="2">
    <name type="scientific">Brachypodium distachyon</name>
    <name type="common">Purple false brome</name>
    <name type="synonym">Trachynia distachya</name>
    <dbReference type="NCBI Taxonomy" id="15368"/>
    <lineage>
        <taxon>Eukaryota</taxon>
        <taxon>Viridiplantae</taxon>
        <taxon>Streptophyta</taxon>
        <taxon>Embryophyta</taxon>
        <taxon>Tracheophyta</taxon>
        <taxon>Spermatophyta</taxon>
        <taxon>Magnoliopsida</taxon>
        <taxon>Liliopsida</taxon>
        <taxon>Poales</taxon>
        <taxon>Poaceae</taxon>
        <taxon>BOP clade</taxon>
        <taxon>Pooideae</taxon>
        <taxon>Stipodae</taxon>
        <taxon>Brachypodieae</taxon>
        <taxon>Brachypodium</taxon>
    </lineage>
</organism>
<proteinExistence type="predicted"/>
<feature type="region of interest" description="Disordered" evidence="1">
    <location>
        <begin position="1"/>
        <end position="88"/>
    </location>
</feature>
<dbReference type="Proteomes" id="UP000008810">
    <property type="component" value="Chromosome 1"/>
</dbReference>
<protein>
    <submittedName>
        <fullName evidence="2 3">Uncharacterized protein</fullName>
    </submittedName>
</protein>
<dbReference type="RefSeq" id="XP_014752071.1">
    <property type="nucleotide sequence ID" value="XM_014896585.2"/>
</dbReference>
<evidence type="ECO:0000313" key="2">
    <source>
        <dbReference type="EMBL" id="PNT76973.1"/>
    </source>
</evidence>
<name>A0A2K2DRS7_BRADI</name>
<dbReference type="Gramene" id="PNT76973">
    <property type="protein sequence ID" value="PNT76973"/>
    <property type="gene ID" value="BRADI_1g56446v3"/>
</dbReference>
<evidence type="ECO:0000313" key="4">
    <source>
        <dbReference type="Proteomes" id="UP000008810"/>
    </source>
</evidence>
<dbReference type="GeneID" id="106865781"/>
<accession>A0A2K2DRS7</accession>
<dbReference type="AlphaFoldDB" id="A0A2K2DRS7"/>
<reference evidence="3" key="3">
    <citation type="submission" date="2018-08" db="UniProtKB">
        <authorList>
            <consortium name="EnsemblPlants"/>
        </authorList>
    </citation>
    <scope>IDENTIFICATION</scope>
    <source>
        <strain evidence="3">cv. Bd21</strain>
    </source>
</reference>
<evidence type="ECO:0000256" key="1">
    <source>
        <dbReference type="SAM" id="MobiDB-lite"/>
    </source>
</evidence>
<dbReference type="EMBL" id="CM000880">
    <property type="protein sequence ID" value="PNT76973.1"/>
    <property type="molecule type" value="Genomic_DNA"/>
</dbReference>